<organism evidence="1 2">
    <name type="scientific">Vitis vinifera</name>
    <name type="common">Grape</name>
    <dbReference type="NCBI Taxonomy" id="29760"/>
    <lineage>
        <taxon>Eukaryota</taxon>
        <taxon>Viridiplantae</taxon>
        <taxon>Streptophyta</taxon>
        <taxon>Embryophyta</taxon>
        <taxon>Tracheophyta</taxon>
        <taxon>Spermatophyta</taxon>
        <taxon>Magnoliopsida</taxon>
        <taxon>eudicotyledons</taxon>
        <taxon>Gunneridae</taxon>
        <taxon>Pentapetalae</taxon>
        <taxon>rosids</taxon>
        <taxon>Vitales</taxon>
        <taxon>Vitaceae</taxon>
        <taxon>Viteae</taxon>
        <taxon>Vitis</taxon>
    </lineage>
</organism>
<name>A0A438I687_VITVI</name>
<protein>
    <submittedName>
        <fullName evidence="1">Uncharacterized protein</fullName>
    </submittedName>
</protein>
<evidence type="ECO:0000313" key="1">
    <source>
        <dbReference type="EMBL" id="RVW92236.1"/>
    </source>
</evidence>
<sequence length="86" mass="9957">MKEHNHETRRICEVHVKIKLLIHFPSQPNASDKIHDVATDSLRLQLEQSLLHRKSEPDSSWPKTNDAAIRLQRNKAVMSLQVTLAR</sequence>
<dbReference type="AlphaFoldDB" id="A0A438I687"/>
<reference evidence="1 2" key="1">
    <citation type="journal article" date="2018" name="PLoS Genet.">
        <title>Population sequencing reveals clonal diversity and ancestral inbreeding in the grapevine cultivar Chardonnay.</title>
        <authorList>
            <person name="Roach M.J."/>
            <person name="Johnson D.L."/>
            <person name="Bohlmann J."/>
            <person name="van Vuuren H.J."/>
            <person name="Jones S.J."/>
            <person name="Pretorius I.S."/>
            <person name="Schmidt S.A."/>
            <person name="Borneman A.R."/>
        </authorList>
    </citation>
    <scope>NUCLEOTIDE SEQUENCE [LARGE SCALE GENOMIC DNA]</scope>
    <source>
        <strain evidence="2">cv. Chardonnay</strain>
        <tissue evidence="1">Leaf</tissue>
    </source>
</reference>
<accession>A0A438I687</accession>
<dbReference type="EMBL" id="QGNW01000139">
    <property type="protein sequence ID" value="RVW92236.1"/>
    <property type="molecule type" value="Genomic_DNA"/>
</dbReference>
<gene>
    <name evidence="1" type="ORF">CK203_027218</name>
</gene>
<dbReference type="Proteomes" id="UP000288805">
    <property type="component" value="Unassembled WGS sequence"/>
</dbReference>
<proteinExistence type="predicted"/>
<comment type="caution">
    <text evidence="1">The sequence shown here is derived from an EMBL/GenBank/DDBJ whole genome shotgun (WGS) entry which is preliminary data.</text>
</comment>
<evidence type="ECO:0000313" key="2">
    <source>
        <dbReference type="Proteomes" id="UP000288805"/>
    </source>
</evidence>